<evidence type="ECO:0000313" key="3">
    <source>
        <dbReference type="EMBL" id="KTT76774.1"/>
    </source>
</evidence>
<evidence type="ECO:0000259" key="2">
    <source>
        <dbReference type="Pfam" id="PF13406"/>
    </source>
</evidence>
<sequence>MTRSATLARGVAAVACLIAPVSAAAQDASGFPAYLQQVRGRALAAGVRPATVDSVLPTLTFNPRVVALDQQQPEARPNAPVPRFAPYRIAHVDAARISRGRAAYAAQRGRLAAIAGETGVPAEIMVAIWGHETNYGSYTGNFDLLRSLASLAYEGRRRPLFEGEFIAALKIIDRGIPRSQLTGSWAGAMGNPQFLPSIYLRLARDGDGDGRADIWNSAADTLASIGSYFVQAGWRRGQPWGIAVSVPAGYSRAEVRNRLVSPRCPRVFERHSGWRSMAEWRALGIAPQGRTLADDVQATLIEPDGPDATAYLLTGNYRVILDYNCSNFYALSVGLLADAIAP</sequence>
<dbReference type="PATRIC" id="fig|869719.3.peg.162"/>
<dbReference type="Pfam" id="PF13406">
    <property type="entry name" value="SLT_2"/>
    <property type="match status" value="1"/>
</dbReference>
<dbReference type="PANTHER" id="PTHR30163">
    <property type="entry name" value="MEMBRANE-BOUND LYTIC MUREIN TRANSGLYCOSYLASE B"/>
    <property type="match status" value="1"/>
</dbReference>
<organism evidence="3 4">
    <name type="scientific">Sphingomonas endophytica</name>
    <dbReference type="NCBI Taxonomy" id="869719"/>
    <lineage>
        <taxon>Bacteria</taxon>
        <taxon>Pseudomonadati</taxon>
        <taxon>Pseudomonadota</taxon>
        <taxon>Alphaproteobacteria</taxon>
        <taxon>Sphingomonadales</taxon>
        <taxon>Sphingomonadaceae</taxon>
        <taxon>Sphingomonas</taxon>
    </lineage>
</organism>
<gene>
    <name evidence="3" type="ORF">NS334_00780</name>
</gene>
<feature type="domain" description="Transglycosylase SLT" evidence="2">
    <location>
        <begin position="31"/>
        <end position="338"/>
    </location>
</feature>
<evidence type="ECO:0000313" key="4">
    <source>
        <dbReference type="Proteomes" id="UP000074310"/>
    </source>
</evidence>
<dbReference type="InterPro" id="IPR023346">
    <property type="entry name" value="Lysozyme-like_dom_sf"/>
</dbReference>
<dbReference type="PANTHER" id="PTHR30163:SF8">
    <property type="entry name" value="LYTIC MUREIN TRANSGLYCOSYLASE"/>
    <property type="match status" value="1"/>
</dbReference>
<accession>A0A147IAJ2</accession>
<proteinExistence type="predicted"/>
<feature type="chain" id="PRO_5007548452" evidence="1">
    <location>
        <begin position="26"/>
        <end position="342"/>
    </location>
</feature>
<dbReference type="EMBL" id="LDTB01000001">
    <property type="protein sequence ID" value="KTT76774.1"/>
    <property type="molecule type" value="Genomic_DNA"/>
</dbReference>
<dbReference type="GO" id="GO:0009253">
    <property type="term" value="P:peptidoglycan catabolic process"/>
    <property type="evidence" value="ECO:0007669"/>
    <property type="project" value="TreeGrafter"/>
</dbReference>
<comment type="caution">
    <text evidence="3">The sequence shown here is derived from an EMBL/GenBank/DDBJ whole genome shotgun (WGS) entry which is preliminary data.</text>
</comment>
<protein>
    <submittedName>
        <fullName evidence="3">Lytic transglycosylase</fullName>
    </submittedName>
</protein>
<dbReference type="InterPro" id="IPR031304">
    <property type="entry name" value="SLT_2"/>
</dbReference>
<dbReference type="OrthoDB" id="9808544at2"/>
<feature type="signal peptide" evidence="1">
    <location>
        <begin position="1"/>
        <end position="25"/>
    </location>
</feature>
<dbReference type="AlphaFoldDB" id="A0A147IAJ2"/>
<dbReference type="InterPro" id="IPR011970">
    <property type="entry name" value="MltB_2"/>
</dbReference>
<keyword evidence="4" id="KW-1185">Reference proteome</keyword>
<dbReference type="SUPFAM" id="SSF53955">
    <property type="entry name" value="Lysozyme-like"/>
    <property type="match status" value="1"/>
</dbReference>
<name>A0A147IAJ2_9SPHN</name>
<dbReference type="RefSeq" id="WP_058754053.1">
    <property type="nucleotide sequence ID" value="NZ_LDTB01000001.1"/>
</dbReference>
<dbReference type="GO" id="GO:0008933">
    <property type="term" value="F:peptidoglycan lytic transglycosylase activity"/>
    <property type="evidence" value="ECO:0007669"/>
    <property type="project" value="TreeGrafter"/>
</dbReference>
<dbReference type="NCBIfam" id="TIGR02283">
    <property type="entry name" value="MltB_2"/>
    <property type="match status" value="1"/>
</dbReference>
<dbReference type="Gene3D" id="1.10.8.350">
    <property type="entry name" value="Bacterial muramidase"/>
    <property type="match status" value="1"/>
</dbReference>
<dbReference type="Proteomes" id="UP000074310">
    <property type="component" value="Unassembled WGS sequence"/>
</dbReference>
<evidence type="ECO:0000256" key="1">
    <source>
        <dbReference type="SAM" id="SignalP"/>
    </source>
</evidence>
<reference evidence="3 4" key="1">
    <citation type="journal article" date="2016" name="Front. Microbiol.">
        <title>Genomic Resource of Rice Seed Associated Bacteria.</title>
        <authorList>
            <person name="Midha S."/>
            <person name="Bansal K."/>
            <person name="Sharma S."/>
            <person name="Kumar N."/>
            <person name="Patil P.P."/>
            <person name="Chaudhry V."/>
            <person name="Patil P.B."/>
        </authorList>
    </citation>
    <scope>NUCLEOTIDE SEQUENCE [LARGE SCALE GENOMIC DNA]</scope>
    <source>
        <strain evidence="3 4">NS334</strain>
    </source>
</reference>
<keyword evidence="1" id="KW-0732">Signal</keyword>
<dbReference type="Gene3D" id="1.10.530.10">
    <property type="match status" value="1"/>
</dbReference>
<dbReference type="InterPro" id="IPR043426">
    <property type="entry name" value="MltB-like"/>
</dbReference>